<keyword evidence="10" id="KW-0812">Transmembrane</keyword>
<gene>
    <name evidence="12" type="primary">sasA_9</name>
    <name evidence="12" type="ORF">SPTER_13010</name>
</gene>
<dbReference type="RefSeq" id="WP_246105511.1">
    <property type="nucleotide sequence ID" value="NZ_CP036259.1"/>
</dbReference>
<keyword evidence="6 12" id="KW-0418">Kinase</keyword>
<dbReference type="Gene3D" id="3.30.565.10">
    <property type="entry name" value="Histidine kinase-like ATPase, C-terminal domain"/>
    <property type="match status" value="1"/>
</dbReference>
<evidence type="ECO:0000256" key="2">
    <source>
        <dbReference type="ARBA" id="ARBA00004370"/>
    </source>
</evidence>
<dbReference type="PANTHER" id="PTHR43547:SF2">
    <property type="entry name" value="HYBRID SIGNAL TRANSDUCTION HISTIDINE KINASE C"/>
    <property type="match status" value="1"/>
</dbReference>
<dbReference type="Proteomes" id="UP000320776">
    <property type="component" value="Chromosome"/>
</dbReference>
<feature type="compositionally biased region" description="Pro residues" evidence="9">
    <location>
        <begin position="72"/>
        <end position="84"/>
    </location>
</feature>
<proteinExistence type="predicted"/>
<dbReference type="KEGG" id="sted:SPTER_13010"/>
<protein>
    <recommendedName>
        <fullName evidence="3">histidine kinase</fullName>
        <ecNumber evidence="3">2.7.13.3</ecNumber>
    </recommendedName>
</protein>
<dbReference type="FunFam" id="1.10.287.130:FF:000001">
    <property type="entry name" value="Two-component sensor histidine kinase"/>
    <property type="match status" value="1"/>
</dbReference>
<keyword evidence="5 12" id="KW-0808">Transferase</keyword>
<dbReference type="PRINTS" id="PR00344">
    <property type="entry name" value="BCTRLSENSOR"/>
</dbReference>
<evidence type="ECO:0000256" key="3">
    <source>
        <dbReference type="ARBA" id="ARBA00012438"/>
    </source>
</evidence>
<keyword evidence="10" id="KW-1133">Transmembrane helix</keyword>
<feature type="domain" description="Histidine kinase" evidence="11">
    <location>
        <begin position="217"/>
        <end position="430"/>
    </location>
</feature>
<feature type="transmembrane region" description="Helical" evidence="10">
    <location>
        <begin position="170"/>
        <end position="191"/>
    </location>
</feature>
<dbReference type="InterPro" id="IPR036097">
    <property type="entry name" value="HisK_dim/P_sf"/>
</dbReference>
<dbReference type="InterPro" id="IPR005467">
    <property type="entry name" value="His_kinase_dom"/>
</dbReference>
<keyword evidence="7" id="KW-0902">Two-component regulatory system</keyword>
<evidence type="ECO:0000313" key="12">
    <source>
        <dbReference type="EMBL" id="QDR79992.1"/>
    </source>
</evidence>
<dbReference type="CDD" id="cd00082">
    <property type="entry name" value="HisKA"/>
    <property type="match status" value="1"/>
</dbReference>
<evidence type="ECO:0000256" key="5">
    <source>
        <dbReference type="ARBA" id="ARBA00022679"/>
    </source>
</evidence>
<evidence type="ECO:0000256" key="9">
    <source>
        <dbReference type="SAM" id="MobiDB-lite"/>
    </source>
</evidence>
<dbReference type="InterPro" id="IPR036890">
    <property type="entry name" value="HATPase_C_sf"/>
</dbReference>
<dbReference type="InterPro" id="IPR003661">
    <property type="entry name" value="HisK_dim/P_dom"/>
</dbReference>
<dbReference type="InterPro" id="IPR004358">
    <property type="entry name" value="Sig_transdc_His_kin-like_C"/>
</dbReference>
<accession>A0A517DRK7</accession>
<dbReference type="EMBL" id="CP036259">
    <property type="protein sequence ID" value="QDR79992.1"/>
    <property type="molecule type" value="Genomic_DNA"/>
</dbReference>
<evidence type="ECO:0000259" key="11">
    <source>
        <dbReference type="PROSITE" id="PS50109"/>
    </source>
</evidence>
<dbReference type="Gene3D" id="1.10.287.130">
    <property type="match status" value="1"/>
</dbReference>
<dbReference type="SMART" id="SM00387">
    <property type="entry name" value="HATPase_c"/>
    <property type="match status" value="1"/>
</dbReference>
<sequence>MFRKLRRQLTLVNMGIMALLFLILTAGSYLFAQDRLTTGAAFLLKRVATDLISGKLDDLPPRPNRGEGMSPEPAPGPRPGPAPILGPGFGPGPSVFFVRVNAQGEIMANSSNLSLSAEDLVLLLAEARSLKSEQGTLTLAQVDYNYLKTNIPGQTDYYFLFQDFSREKNALRIVITALILIGLVCIFLSFFGSRYLANKAMIPIQQAWQQQRDFLADASHELRTPLAVIQTNLEVVRSAPDDAVKEQEHWLENIQTEVSCMTKLVDSLLFLARADSHQQILNKSNFDLGKAVCLAGAPFIPAAERKEIKLGIHTETITYFGDEGKLCQVVAILTDNAIRNTPAGGMITISLKHTIDSIVLIVRDTGEGIAAEHLPKIFHRFYQANPARTNGGSGLGLSIAKLIVESHNGTIKVISSPGAGATFTVTLPLS</sequence>
<dbReference type="PROSITE" id="PS50109">
    <property type="entry name" value="HIS_KIN"/>
    <property type="match status" value="1"/>
</dbReference>
<feature type="region of interest" description="Disordered" evidence="9">
    <location>
        <begin position="55"/>
        <end position="84"/>
    </location>
</feature>
<comment type="catalytic activity">
    <reaction evidence="1">
        <text>ATP + protein L-histidine = ADP + protein N-phospho-L-histidine.</text>
        <dbReference type="EC" id="2.7.13.3"/>
    </reaction>
</comment>
<evidence type="ECO:0000256" key="4">
    <source>
        <dbReference type="ARBA" id="ARBA00022553"/>
    </source>
</evidence>
<dbReference type="AlphaFoldDB" id="A0A517DRK7"/>
<dbReference type="EC" id="2.7.13.3" evidence="3"/>
<evidence type="ECO:0000256" key="10">
    <source>
        <dbReference type="SAM" id="Phobius"/>
    </source>
</evidence>
<comment type="subcellular location">
    <subcellularLocation>
        <location evidence="2">Membrane</location>
    </subcellularLocation>
</comment>
<evidence type="ECO:0000256" key="7">
    <source>
        <dbReference type="ARBA" id="ARBA00023012"/>
    </source>
</evidence>
<reference evidence="12 13" key="1">
    <citation type="submission" date="2019-02" db="EMBL/GenBank/DDBJ databases">
        <title>Closed genome of Sporomusa termitida DSM 4440.</title>
        <authorList>
            <person name="Poehlein A."/>
            <person name="Daniel R."/>
        </authorList>
    </citation>
    <scope>NUCLEOTIDE SEQUENCE [LARGE SCALE GENOMIC DNA]</scope>
    <source>
        <strain evidence="12 13">DSM 4440</strain>
    </source>
</reference>
<dbReference type="SUPFAM" id="SSF55874">
    <property type="entry name" value="ATPase domain of HSP90 chaperone/DNA topoisomerase II/histidine kinase"/>
    <property type="match status" value="1"/>
</dbReference>
<keyword evidence="4" id="KW-0597">Phosphoprotein</keyword>
<evidence type="ECO:0000256" key="8">
    <source>
        <dbReference type="ARBA" id="ARBA00023136"/>
    </source>
</evidence>
<dbReference type="Pfam" id="PF02518">
    <property type="entry name" value="HATPase_c"/>
    <property type="match status" value="1"/>
</dbReference>
<evidence type="ECO:0000313" key="13">
    <source>
        <dbReference type="Proteomes" id="UP000320776"/>
    </source>
</evidence>
<dbReference type="GO" id="GO:0000155">
    <property type="term" value="F:phosphorelay sensor kinase activity"/>
    <property type="evidence" value="ECO:0007669"/>
    <property type="project" value="InterPro"/>
</dbReference>
<keyword evidence="13" id="KW-1185">Reference proteome</keyword>
<dbReference type="PANTHER" id="PTHR43547">
    <property type="entry name" value="TWO-COMPONENT HISTIDINE KINASE"/>
    <property type="match status" value="1"/>
</dbReference>
<dbReference type="SUPFAM" id="SSF47384">
    <property type="entry name" value="Homodimeric domain of signal transducing histidine kinase"/>
    <property type="match status" value="1"/>
</dbReference>
<organism evidence="12 13">
    <name type="scientific">Sporomusa termitida</name>
    <dbReference type="NCBI Taxonomy" id="2377"/>
    <lineage>
        <taxon>Bacteria</taxon>
        <taxon>Bacillati</taxon>
        <taxon>Bacillota</taxon>
        <taxon>Negativicutes</taxon>
        <taxon>Selenomonadales</taxon>
        <taxon>Sporomusaceae</taxon>
        <taxon>Sporomusa</taxon>
    </lineage>
</organism>
<evidence type="ECO:0000256" key="1">
    <source>
        <dbReference type="ARBA" id="ARBA00000085"/>
    </source>
</evidence>
<name>A0A517DRK7_9FIRM</name>
<dbReference type="SMART" id="SM00388">
    <property type="entry name" value="HisKA"/>
    <property type="match status" value="1"/>
</dbReference>
<keyword evidence="8 10" id="KW-0472">Membrane</keyword>
<evidence type="ECO:0000256" key="6">
    <source>
        <dbReference type="ARBA" id="ARBA00022777"/>
    </source>
</evidence>
<dbReference type="CDD" id="cd00075">
    <property type="entry name" value="HATPase"/>
    <property type="match status" value="1"/>
</dbReference>
<dbReference type="FunFam" id="3.30.565.10:FF:000006">
    <property type="entry name" value="Sensor histidine kinase WalK"/>
    <property type="match status" value="1"/>
</dbReference>
<dbReference type="Pfam" id="PF00512">
    <property type="entry name" value="HisKA"/>
    <property type="match status" value="1"/>
</dbReference>
<dbReference type="InterPro" id="IPR003594">
    <property type="entry name" value="HATPase_dom"/>
</dbReference>
<dbReference type="GO" id="GO:0016020">
    <property type="term" value="C:membrane"/>
    <property type="evidence" value="ECO:0007669"/>
    <property type="project" value="UniProtKB-SubCell"/>
</dbReference>